<keyword evidence="3" id="KW-1185">Reference proteome</keyword>
<proteinExistence type="predicted"/>
<dbReference type="PROSITE" id="PS50104">
    <property type="entry name" value="TIR"/>
    <property type="match status" value="1"/>
</dbReference>
<dbReference type="InterPro" id="IPR035897">
    <property type="entry name" value="Toll_tir_struct_dom_sf"/>
</dbReference>
<organism evidence="2 3">
    <name type="scientific">Parafrankia irregularis</name>
    <dbReference type="NCBI Taxonomy" id="795642"/>
    <lineage>
        <taxon>Bacteria</taxon>
        <taxon>Bacillati</taxon>
        <taxon>Actinomycetota</taxon>
        <taxon>Actinomycetes</taxon>
        <taxon>Frankiales</taxon>
        <taxon>Frankiaceae</taxon>
        <taxon>Parafrankia</taxon>
    </lineage>
</organism>
<dbReference type="InterPro" id="IPR000157">
    <property type="entry name" value="TIR_dom"/>
</dbReference>
<dbReference type="Proteomes" id="UP000198802">
    <property type="component" value="Unassembled WGS sequence"/>
</dbReference>
<name>A0A0S4QYE6_9ACTN</name>
<dbReference type="AlphaFoldDB" id="A0A0S4QYE6"/>
<evidence type="ECO:0000259" key="1">
    <source>
        <dbReference type="PROSITE" id="PS50104"/>
    </source>
</evidence>
<feature type="domain" description="TIR" evidence="1">
    <location>
        <begin position="40"/>
        <end position="168"/>
    </location>
</feature>
<evidence type="ECO:0000313" key="3">
    <source>
        <dbReference type="Proteomes" id="UP000198802"/>
    </source>
</evidence>
<accession>A0A0S4QYE6</accession>
<dbReference type="EMBL" id="FAOZ01000028">
    <property type="protein sequence ID" value="CUU59482.1"/>
    <property type="molecule type" value="Genomic_DNA"/>
</dbReference>
<dbReference type="Gene3D" id="3.40.50.10140">
    <property type="entry name" value="Toll/interleukin-1 receptor homology (TIR) domain"/>
    <property type="match status" value="1"/>
</dbReference>
<dbReference type="GO" id="GO:0007165">
    <property type="term" value="P:signal transduction"/>
    <property type="evidence" value="ECO:0007669"/>
    <property type="project" value="InterPro"/>
</dbReference>
<dbReference type="SUPFAM" id="SSF52200">
    <property type="entry name" value="Toll/Interleukin receptor TIR domain"/>
    <property type="match status" value="1"/>
</dbReference>
<gene>
    <name evidence="2" type="ORF">Ga0074812_12852</name>
</gene>
<reference evidence="3" key="1">
    <citation type="submission" date="2015-11" db="EMBL/GenBank/DDBJ databases">
        <authorList>
            <person name="Varghese N."/>
        </authorList>
    </citation>
    <scope>NUCLEOTIDE SEQUENCE [LARGE SCALE GENOMIC DNA]</scope>
    <source>
        <strain evidence="3">DSM 45899</strain>
    </source>
</reference>
<sequence length="168" mass="18735">MTCSGVQPSTLRAWTLAPLSDSDCNTAGITQLGTVERAGASPDFFISYTGADEDWAKWVAWCWRTRTDANYSVVIQKWDFQPGNNFIQKMDEGLQQAARTVVILSARYMKSSFATAEMRTAWQRDPLGRRRGLLVFRVEDCRRPGLPGEVPLDEFGKPGNPGAACWPL</sequence>
<dbReference type="Pfam" id="PF13676">
    <property type="entry name" value="TIR_2"/>
    <property type="match status" value="1"/>
</dbReference>
<evidence type="ECO:0000313" key="2">
    <source>
        <dbReference type="EMBL" id="CUU59482.1"/>
    </source>
</evidence>
<protein>
    <submittedName>
        <fullName evidence="2">TIR domain-containing protein</fullName>
    </submittedName>
</protein>